<feature type="region of interest" description="Disordered" evidence="1">
    <location>
        <begin position="98"/>
        <end position="128"/>
    </location>
</feature>
<evidence type="ECO:0000313" key="4">
    <source>
        <dbReference type="EMBL" id="KAK6344315.1"/>
    </source>
</evidence>
<evidence type="ECO:0000313" key="5">
    <source>
        <dbReference type="Proteomes" id="UP001375240"/>
    </source>
</evidence>
<evidence type="ECO:0000256" key="1">
    <source>
        <dbReference type="SAM" id="MobiDB-lite"/>
    </source>
</evidence>
<name>A0AAV9UMM6_9PEZI</name>
<feature type="domain" description="DUF6594" evidence="3">
    <location>
        <begin position="193"/>
        <end position="452"/>
    </location>
</feature>
<proteinExistence type="predicted"/>
<reference evidence="4 5" key="1">
    <citation type="submission" date="2019-10" db="EMBL/GenBank/DDBJ databases">
        <authorList>
            <person name="Palmer J.M."/>
        </authorList>
    </citation>
    <scope>NUCLEOTIDE SEQUENCE [LARGE SCALE GENOMIC DNA]</scope>
    <source>
        <strain evidence="4 5">TWF696</strain>
    </source>
</reference>
<keyword evidence="2" id="KW-1133">Transmembrane helix</keyword>
<comment type="caution">
    <text evidence="4">The sequence shown here is derived from an EMBL/GenBank/DDBJ whole genome shotgun (WGS) entry which is preliminary data.</text>
</comment>
<keyword evidence="2" id="KW-0472">Membrane</keyword>
<organism evidence="4 5">
    <name type="scientific">Orbilia brochopaga</name>
    <dbReference type="NCBI Taxonomy" id="3140254"/>
    <lineage>
        <taxon>Eukaryota</taxon>
        <taxon>Fungi</taxon>
        <taxon>Dikarya</taxon>
        <taxon>Ascomycota</taxon>
        <taxon>Pezizomycotina</taxon>
        <taxon>Orbiliomycetes</taxon>
        <taxon>Orbiliales</taxon>
        <taxon>Orbiliaceae</taxon>
        <taxon>Orbilia</taxon>
    </lineage>
</organism>
<feature type="transmembrane region" description="Helical" evidence="2">
    <location>
        <begin position="384"/>
        <end position="407"/>
    </location>
</feature>
<evidence type="ECO:0000256" key="2">
    <source>
        <dbReference type="SAM" id="Phobius"/>
    </source>
</evidence>
<protein>
    <recommendedName>
        <fullName evidence="3">DUF6594 domain-containing protein</fullName>
    </recommendedName>
</protein>
<keyword evidence="2" id="KW-0812">Transmembrane</keyword>
<dbReference type="Proteomes" id="UP001375240">
    <property type="component" value="Unassembled WGS sequence"/>
</dbReference>
<gene>
    <name evidence="4" type="ORF">TWF696_007955</name>
</gene>
<dbReference type="Pfam" id="PF20237">
    <property type="entry name" value="DUF6594"/>
    <property type="match status" value="1"/>
</dbReference>
<dbReference type="InterPro" id="IPR046529">
    <property type="entry name" value="DUF6594"/>
</dbReference>
<keyword evidence="5" id="KW-1185">Reference proteome</keyword>
<evidence type="ECO:0000259" key="3">
    <source>
        <dbReference type="Pfam" id="PF20237"/>
    </source>
</evidence>
<dbReference type="PANTHER" id="PTHR34502:SF4">
    <property type="entry name" value="DUF6594 DOMAIN-CONTAINING PROTEIN"/>
    <property type="match status" value="1"/>
</dbReference>
<sequence>MSETSNAAGSAQIELVVETSHPGPSNEVNNHKSTAAREIELMFTQDDGSVTYTRIIEISPPGPASNSSLVAVIQQGQPPYLAQLDLTSPNIQDELKNNEPPMDAPEPDMVSIGKVPTTSSRRVSGSIRESHTMEEIPLVLPSNRMIRIPLAEPYNIQIDRDPNAAGDAAGKFSLSRDPEKDAPVKSMTFAPGYPSTAAIMSTDAELSVYRRFDRLSARNLLYYQADLMYMESELDKLDEEDRLLENSDDKYHLRHFKELWEGRSDRTMKRRNLIQDIRFTMKEYHECLFYYKQLMECSEPSDRVLTSIRNWRANQGDPPILDISEQAYEKTFEADLIALKPPKCDDPLSIFVQDNLGKFFKKPQPAQIPNSGNVLYYSETAIDLFVTIICTLLAIVVLVGSMTTLFFVESEGVRLGLVWVFTFLFAVSIFLMAKLSKGEIFLATAAYCAILVVYISGG</sequence>
<feature type="transmembrane region" description="Helical" evidence="2">
    <location>
        <begin position="440"/>
        <end position="457"/>
    </location>
</feature>
<dbReference type="EMBL" id="JAVHNQ010000006">
    <property type="protein sequence ID" value="KAK6344315.1"/>
    <property type="molecule type" value="Genomic_DNA"/>
</dbReference>
<dbReference type="AlphaFoldDB" id="A0AAV9UMM6"/>
<feature type="transmembrane region" description="Helical" evidence="2">
    <location>
        <begin position="413"/>
        <end position="433"/>
    </location>
</feature>
<dbReference type="PANTHER" id="PTHR34502">
    <property type="entry name" value="DUF6594 DOMAIN-CONTAINING PROTEIN-RELATED"/>
    <property type="match status" value="1"/>
</dbReference>
<accession>A0AAV9UMM6</accession>